<dbReference type="InterPro" id="IPR050272">
    <property type="entry name" value="Isochorismatase-like_hydrls"/>
</dbReference>
<dbReference type="PANTHER" id="PTHR43540:SF6">
    <property type="entry name" value="ISOCHORISMATASE-LIKE DOMAIN-CONTAINING PROTEIN"/>
    <property type="match status" value="1"/>
</dbReference>
<evidence type="ECO:0000313" key="3">
    <source>
        <dbReference type="EMBL" id="PRY52937.1"/>
    </source>
</evidence>
<dbReference type="Pfam" id="PF00857">
    <property type="entry name" value="Isochorismatase"/>
    <property type="match status" value="1"/>
</dbReference>
<dbReference type="Gene3D" id="3.40.50.850">
    <property type="entry name" value="Isochorismatase-like"/>
    <property type="match status" value="1"/>
</dbReference>
<evidence type="ECO:0000256" key="1">
    <source>
        <dbReference type="ARBA" id="ARBA00022801"/>
    </source>
</evidence>
<dbReference type="AlphaFoldDB" id="A0A2T0U4U0"/>
<dbReference type="EMBL" id="PVTI01000029">
    <property type="protein sequence ID" value="PRY52937.1"/>
    <property type="molecule type" value="Genomic_DNA"/>
</dbReference>
<dbReference type="RefSeq" id="WP_106298695.1">
    <property type="nucleotide sequence ID" value="NZ_PVTI01000029.1"/>
</dbReference>
<dbReference type="InterPro" id="IPR000868">
    <property type="entry name" value="Isochorismatase-like_dom"/>
</dbReference>
<reference evidence="3 4" key="1">
    <citation type="submission" date="2018-03" db="EMBL/GenBank/DDBJ databases">
        <title>Genomic Encyclopedia of Archaeal and Bacterial Type Strains, Phase II (KMG-II): from individual species to whole genera.</title>
        <authorList>
            <person name="Goeker M."/>
        </authorList>
    </citation>
    <scope>NUCLEOTIDE SEQUENCE [LARGE SCALE GENOMIC DNA]</scope>
    <source>
        <strain evidence="3 4">ATCC BAA-1496</strain>
    </source>
</reference>
<evidence type="ECO:0000259" key="2">
    <source>
        <dbReference type="Pfam" id="PF00857"/>
    </source>
</evidence>
<dbReference type="CDD" id="cd00431">
    <property type="entry name" value="cysteine_hydrolases"/>
    <property type="match status" value="1"/>
</dbReference>
<evidence type="ECO:0000313" key="4">
    <source>
        <dbReference type="Proteomes" id="UP000237822"/>
    </source>
</evidence>
<organism evidence="3 4">
    <name type="scientific">Knoellia remsis</name>
    <dbReference type="NCBI Taxonomy" id="407159"/>
    <lineage>
        <taxon>Bacteria</taxon>
        <taxon>Bacillati</taxon>
        <taxon>Actinomycetota</taxon>
        <taxon>Actinomycetes</taxon>
        <taxon>Micrococcales</taxon>
        <taxon>Intrasporangiaceae</taxon>
        <taxon>Knoellia</taxon>
    </lineage>
</organism>
<dbReference type="PANTHER" id="PTHR43540">
    <property type="entry name" value="PEROXYUREIDOACRYLATE/UREIDOACRYLATE AMIDOHYDROLASE-RELATED"/>
    <property type="match status" value="1"/>
</dbReference>
<dbReference type="SUPFAM" id="SSF52499">
    <property type="entry name" value="Isochorismatase-like hydrolases"/>
    <property type="match status" value="1"/>
</dbReference>
<name>A0A2T0U4U0_9MICO</name>
<dbReference type="Proteomes" id="UP000237822">
    <property type="component" value="Unassembled WGS sequence"/>
</dbReference>
<keyword evidence="1" id="KW-0378">Hydrolase</keyword>
<protein>
    <submittedName>
        <fullName evidence="3">Nicotinamidase-related amidase</fullName>
    </submittedName>
</protein>
<keyword evidence="4" id="KW-1185">Reference proteome</keyword>
<feature type="domain" description="Isochorismatase-like" evidence="2">
    <location>
        <begin position="32"/>
        <end position="198"/>
    </location>
</feature>
<dbReference type="InterPro" id="IPR036380">
    <property type="entry name" value="Isochorismatase-like_sf"/>
</dbReference>
<dbReference type="GO" id="GO:0016787">
    <property type="term" value="F:hydrolase activity"/>
    <property type="evidence" value="ECO:0007669"/>
    <property type="project" value="UniProtKB-KW"/>
</dbReference>
<dbReference type="OrthoDB" id="4426059at2"/>
<sequence length="200" mass="21225">MSDTKGSEAGPAGAAAPEVVAVEDVTPLEDEWLVIVDPQAVFADPKESPWGSPMWSETVPRIVRLAAAYRGRVVVTRFVADPGIGGSWADYYDDWQFALVPDSDPLYAVVPELADLTDHVVTEPTFGKWGEQLRAVVGEQPRMAVAGVATDCCVIATVIPAGDAGASVRVVSQACAGSSLENQEKALEVMRLFAPQVTVL</sequence>
<accession>A0A2T0U4U0</accession>
<gene>
    <name evidence="3" type="ORF">BCF74_1298</name>
</gene>
<comment type="caution">
    <text evidence="3">The sequence shown here is derived from an EMBL/GenBank/DDBJ whole genome shotgun (WGS) entry which is preliminary data.</text>
</comment>
<proteinExistence type="predicted"/>